<evidence type="ECO:0000313" key="2">
    <source>
        <dbReference type="EMBL" id="PYI31388.1"/>
    </source>
</evidence>
<evidence type="ECO:0000256" key="1">
    <source>
        <dbReference type="SAM" id="MobiDB-lite"/>
    </source>
</evidence>
<accession>A0A2V5I3T0</accession>
<dbReference type="Proteomes" id="UP000248817">
    <property type="component" value="Unassembled WGS sequence"/>
</dbReference>
<feature type="region of interest" description="Disordered" evidence="1">
    <location>
        <begin position="53"/>
        <end position="90"/>
    </location>
</feature>
<protein>
    <submittedName>
        <fullName evidence="2">Uncharacterized protein</fullName>
    </submittedName>
</protein>
<dbReference type="EMBL" id="KZ825503">
    <property type="protein sequence ID" value="PYI31388.1"/>
    <property type="molecule type" value="Genomic_DNA"/>
</dbReference>
<evidence type="ECO:0000313" key="3">
    <source>
        <dbReference type="Proteomes" id="UP000248817"/>
    </source>
</evidence>
<proteinExistence type="predicted"/>
<organism evidence="2 3">
    <name type="scientific">Aspergillus indologenus CBS 114.80</name>
    <dbReference type="NCBI Taxonomy" id="1450541"/>
    <lineage>
        <taxon>Eukaryota</taxon>
        <taxon>Fungi</taxon>
        <taxon>Dikarya</taxon>
        <taxon>Ascomycota</taxon>
        <taxon>Pezizomycotina</taxon>
        <taxon>Eurotiomycetes</taxon>
        <taxon>Eurotiomycetidae</taxon>
        <taxon>Eurotiales</taxon>
        <taxon>Aspergillaceae</taxon>
        <taxon>Aspergillus</taxon>
        <taxon>Aspergillus subgen. Circumdati</taxon>
    </lineage>
</organism>
<reference evidence="2 3" key="1">
    <citation type="submission" date="2018-02" db="EMBL/GenBank/DDBJ databases">
        <title>The genomes of Aspergillus section Nigri reveals drivers in fungal speciation.</title>
        <authorList>
            <consortium name="DOE Joint Genome Institute"/>
            <person name="Vesth T.C."/>
            <person name="Nybo J."/>
            <person name="Theobald S."/>
            <person name="Brandl J."/>
            <person name="Frisvad J.C."/>
            <person name="Nielsen K.F."/>
            <person name="Lyhne E.K."/>
            <person name="Kogle M.E."/>
            <person name="Kuo A."/>
            <person name="Riley R."/>
            <person name="Clum A."/>
            <person name="Nolan M."/>
            <person name="Lipzen A."/>
            <person name="Salamov A."/>
            <person name="Henrissat B."/>
            <person name="Wiebenga A."/>
            <person name="De vries R.P."/>
            <person name="Grigoriev I.V."/>
            <person name="Mortensen U.H."/>
            <person name="Andersen M.R."/>
            <person name="Baker S.E."/>
        </authorList>
    </citation>
    <scope>NUCLEOTIDE SEQUENCE [LARGE SCALE GENOMIC DNA]</scope>
    <source>
        <strain evidence="2 3">CBS 114.80</strain>
    </source>
</reference>
<sequence length="156" mass="16652">MIECMAGRDCHPQPTGVMPIYVHTVFLAHLPPCSRFWLWLFSLSRTSTSSARMCLPASKPSSPSPASTPEPWRRGTDTTRGGDQGARQLGRHLALSSSLTSTTIQFGSSHTWFSEESVTGCAAPPRSKMIAGGQVPATLSTIFSGPVGWANAEDCG</sequence>
<keyword evidence="3" id="KW-1185">Reference proteome</keyword>
<name>A0A2V5I3T0_9EURO</name>
<dbReference type="AlphaFoldDB" id="A0A2V5I3T0"/>
<gene>
    <name evidence="2" type="ORF">BP00DRAFT_175113</name>
</gene>